<keyword evidence="1" id="KW-0472">Membrane</keyword>
<keyword evidence="3" id="KW-1185">Reference proteome</keyword>
<dbReference type="AlphaFoldDB" id="A0A1J1IDD5"/>
<keyword evidence="1" id="KW-1133">Transmembrane helix</keyword>
<name>A0A1J1IDD5_9DIPT</name>
<proteinExistence type="predicted"/>
<evidence type="ECO:0000313" key="2">
    <source>
        <dbReference type="EMBL" id="CRK96990.1"/>
    </source>
</evidence>
<protein>
    <submittedName>
        <fullName evidence="2">CLUMA_CG010393, isoform A</fullName>
    </submittedName>
</protein>
<reference evidence="2 3" key="1">
    <citation type="submission" date="2015-04" db="EMBL/GenBank/DDBJ databases">
        <authorList>
            <person name="Syromyatnikov M.Y."/>
            <person name="Popov V.N."/>
        </authorList>
    </citation>
    <scope>NUCLEOTIDE SEQUENCE [LARGE SCALE GENOMIC DNA]</scope>
</reference>
<evidence type="ECO:0000313" key="3">
    <source>
        <dbReference type="Proteomes" id="UP000183832"/>
    </source>
</evidence>
<accession>A0A1J1IDD5</accession>
<feature type="transmembrane region" description="Helical" evidence="1">
    <location>
        <begin position="51"/>
        <end position="69"/>
    </location>
</feature>
<organism evidence="2 3">
    <name type="scientific">Clunio marinus</name>
    <dbReference type="NCBI Taxonomy" id="568069"/>
    <lineage>
        <taxon>Eukaryota</taxon>
        <taxon>Metazoa</taxon>
        <taxon>Ecdysozoa</taxon>
        <taxon>Arthropoda</taxon>
        <taxon>Hexapoda</taxon>
        <taxon>Insecta</taxon>
        <taxon>Pterygota</taxon>
        <taxon>Neoptera</taxon>
        <taxon>Endopterygota</taxon>
        <taxon>Diptera</taxon>
        <taxon>Nematocera</taxon>
        <taxon>Chironomoidea</taxon>
        <taxon>Chironomidae</taxon>
        <taxon>Clunio</taxon>
    </lineage>
</organism>
<dbReference type="EMBL" id="CVRI01000045">
    <property type="protein sequence ID" value="CRK96990.1"/>
    <property type="molecule type" value="Genomic_DNA"/>
</dbReference>
<gene>
    <name evidence="2" type="ORF">CLUMA_CG010393</name>
</gene>
<dbReference type="Proteomes" id="UP000183832">
    <property type="component" value="Unassembled WGS sequence"/>
</dbReference>
<sequence length="161" mass="19091">MYSNEIKIKLLMSSSSQIVPYRSLYRISLRKRKRHKFSFTLEMKAASKDGFYLKFFVISIVWLYIWRISNNKATLEKSFHLNIHGKMFLNRESIVIVSGKAFVPGVIVRDVKFVLEVMKVKEFFVFFKGFNSAYVMFMCFQKELKCTWKTPKGEDFKSFQA</sequence>
<keyword evidence="1" id="KW-0812">Transmembrane</keyword>
<evidence type="ECO:0000256" key="1">
    <source>
        <dbReference type="SAM" id="Phobius"/>
    </source>
</evidence>
<feature type="transmembrane region" description="Helical" evidence="1">
    <location>
        <begin position="123"/>
        <end position="140"/>
    </location>
</feature>